<dbReference type="OrthoDB" id="7210994at2"/>
<dbReference type="EMBL" id="VHSH01000005">
    <property type="protein sequence ID" value="TQV79180.1"/>
    <property type="molecule type" value="Genomic_DNA"/>
</dbReference>
<name>A0A545TPN5_9PROT</name>
<evidence type="ECO:0000259" key="1">
    <source>
        <dbReference type="PROSITE" id="PS50987"/>
    </source>
</evidence>
<dbReference type="InterPro" id="IPR001845">
    <property type="entry name" value="HTH_ArsR_DNA-bd_dom"/>
</dbReference>
<keyword evidence="3" id="KW-1185">Reference proteome</keyword>
<organism evidence="2 3">
    <name type="scientific">Denitrobaculum tricleocarpae</name>
    <dbReference type="NCBI Taxonomy" id="2591009"/>
    <lineage>
        <taxon>Bacteria</taxon>
        <taxon>Pseudomonadati</taxon>
        <taxon>Pseudomonadota</taxon>
        <taxon>Alphaproteobacteria</taxon>
        <taxon>Rhodospirillales</taxon>
        <taxon>Rhodospirillaceae</taxon>
        <taxon>Denitrobaculum</taxon>
    </lineage>
</organism>
<accession>A0A545TPN5</accession>
<feature type="domain" description="HTH arsR-type" evidence="1">
    <location>
        <begin position="5"/>
        <end position="100"/>
    </location>
</feature>
<gene>
    <name evidence="2" type="ORF">FKG95_16080</name>
</gene>
<dbReference type="PRINTS" id="PR00778">
    <property type="entry name" value="HTHARSR"/>
</dbReference>
<dbReference type="SMART" id="SM00418">
    <property type="entry name" value="HTH_ARSR"/>
    <property type="match status" value="1"/>
</dbReference>
<dbReference type="Gene3D" id="1.10.10.10">
    <property type="entry name" value="Winged helix-like DNA-binding domain superfamily/Winged helix DNA-binding domain"/>
    <property type="match status" value="1"/>
</dbReference>
<dbReference type="SUPFAM" id="SSF46785">
    <property type="entry name" value="Winged helix' DNA-binding domain"/>
    <property type="match status" value="1"/>
</dbReference>
<comment type="caution">
    <text evidence="2">The sequence shown here is derived from an EMBL/GenBank/DDBJ whole genome shotgun (WGS) entry which is preliminary data.</text>
</comment>
<dbReference type="InterPro" id="IPR036388">
    <property type="entry name" value="WH-like_DNA-bd_sf"/>
</dbReference>
<dbReference type="InterPro" id="IPR036390">
    <property type="entry name" value="WH_DNA-bd_sf"/>
</dbReference>
<dbReference type="AlphaFoldDB" id="A0A545TPN5"/>
<protein>
    <submittedName>
        <fullName evidence="2">Helix-turn-helix transcriptional regulator</fullName>
    </submittedName>
</protein>
<dbReference type="InterPro" id="IPR011991">
    <property type="entry name" value="ArsR-like_HTH"/>
</dbReference>
<dbReference type="CDD" id="cd00090">
    <property type="entry name" value="HTH_ARSR"/>
    <property type="match status" value="1"/>
</dbReference>
<dbReference type="NCBIfam" id="NF033788">
    <property type="entry name" value="HTH_metalloreg"/>
    <property type="match status" value="1"/>
</dbReference>
<dbReference type="Pfam" id="PF12840">
    <property type="entry name" value="HTH_20"/>
    <property type="match status" value="1"/>
</dbReference>
<evidence type="ECO:0000313" key="3">
    <source>
        <dbReference type="Proteomes" id="UP000315252"/>
    </source>
</evidence>
<sequence>MSQPDADLAVTSAAPLFAALGDPTRLSLVMRLGDGQPRSIAELSDGIDLTRQGVSKHLRVLEEAGILSSERVGRESRFLICPDAIEETRSYLDRVSGQWDRTLSRLKTFVEK</sequence>
<evidence type="ECO:0000313" key="2">
    <source>
        <dbReference type="EMBL" id="TQV79180.1"/>
    </source>
</evidence>
<reference evidence="2 3" key="1">
    <citation type="submission" date="2019-06" db="EMBL/GenBank/DDBJ databases">
        <title>Whole genome sequence for Rhodospirillaceae sp. R148.</title>
        <authorList>
            <person name="Wang G."/>
        </authorList>
    </citation>
    <scope>NUCLEOTIDE SEQUENCE [LARGE SCALE GENOMIC DNA]</scope>
    <source>
        <strain evidence="2 3">R148</strain>
    </source>
</reference>
<dbReference type="GO" id="GO:0003700">
    <property type="term" value="F:DNA-binding transcription factor activity"/>
    <property type="evidence" value="ECO:0007669"/>
    <property type="project" value="InterPro"/>
</dbReference>
<dbReference type="PANTHER" id="PTHR38600">
    <property type="entry name" value="TRANSCRIPTIONAL REGULATORY PROTEIN"/>
    <property type="match status" value="1"/>
</dbReference>
<dbReference type="PANTHER" id="PTHR38600:SF1">
    <property type="entry name" value="TRANSCRIPTIONAL REGULATORY PROTEIN"/>
    <property type="match status" value="1"/>
</dbReference>
<dbReference type="Proteomes" id="UP000315252">
    <property type="component" value="Unassembled WGS sequence"/>
</dbReference>
<dbReference type="PROSITE" id="PS50987">
    <property type="entry name" value="HTH_ARSR_2"/>
    <property type="match status" value="1"/>
</dbReference>
<proteinExistence type="predicted"/>
<dbReference type="RefSeq" id="WP_142897404.1">
    <property type="nucleotide sequence ID" value="NZ_ML660056.1"/>
</dbReference>